<dbReference type="Proteomes" id="UP000818624">
    <property type="component" value="Chromosome 3"/>
</dbReference>
<feature type="region of interest" description="Disordered" evidence="1">
    <location>
        <begin position="88"/>
        <end position="115"/>
    </location>
</feature>
<feature type="region of interest" description="Disordered" evidence="1">
    <location>
        <begin position="726"/>
        <end position="748"/>
    </location>
</feature>
<feature type="region of interest" description="Disordered" evidence="1">
    <location>
        <begin position="173"/>
        <end position="242"/>
    </location>
</feature>
<evidence type="ECO:0000313" key="2">
    <source>
        <dbReference type="EMBL" id="WFD48306.1"/>
    </source>
</evidence>
<gene>
    <name evidence="2" type="ORF">GLX27_002975</name>
</gene>
<dbReference type="InterPro" id="IPR046347">
    <property type="entry name" value="bZIP_sf"/>
</dbReference>
<dbReference type="Gene3D" id="1.20.5.170">
    <property type="match status" value="1"/>
</dbReference>
<accession>A0ABY8ES29</accession>
<feature type="compositionally biased region" description="Low complexity" evidence="1">
    <location>
        <begin position="442"/>
        <end position="458"/>
    </location>
</feature>
<sequence length="748" mass="78342">MDPTVARAAYGSMPSTATGAPSADTGVNEFDSFIHADLCAGVTGAPDVGANQFGFIQPFALNNAMPLGKSPAPVQDIASLALDWASSPGAHTAASTGAPTNSTSSVSSTASTGASEPYAFQNSPIWAPSAAPERPLHESVDRTGFVGLATKPDPDAPPLALLLKDENAGKTLYRASPDDKRRKLGHPGAHPGIDARPRAVTMPEIGKRVSPDPAELQRTARKPQSGARRPPPSASQVTEAGQPFPVIDTSAKHSSLFIPPDTSGLTKREARLVKNRAAAFLSRQRKREQFEELSGKCRHLARLAWLLYESLLDTAHQAPNSASPTGVPNGAERVLSATPLGAQLRHESEDVRAVFQQLISQQGAILFDNHYDHHDTYASKPAAAANQGTPAAPAPDDIHAQLERARAEAAQARKDAEQARSECAALRAHLQQRASDTASPGAAPSVSEPATAPTAAPSAAPPAEPAAEACPNAMALFVLLGMALVRRSSSAVPADLLQELNGAGQAPLHELLAGAEEYHKGLVQLRVSRRENEGVLCTLTTEPEAECAWSATPDHAHADGGSDTSVPSLSSASPTLSSLSASSTSTRRTRRVLALCTGTQGDARRIAHLDVELMRNLHAHHLDAWAAEFAAPLLARKDAELPAEAVNQLAAQLHGTDLQSRFLLVASLEDEGSPVHLVLYARRTTTGEAAAPAQADAARAAAALRDVVHSLSADADVAEHASAMLPSADAAKPAEERPPSLFQVTFRP</sequence>
<feature type="compositionally biased region" description="Low complexity" evidence="1">
    <location>
        <begin position="98"/>
        <end position="115"/>
    </location>
</feature>
<feature type="region of interest" description="Disordered" evidence="1">
    <location>
        <begin position="552"/>
        <end position="584"/>
    </location>
</feature>
<feature type="region of interest" description="Disordered" evidence="1">
    <location>
        <begin position="428"/>
        <end position="466"/>
    </location>
</feature>
<feature type="compositionally biased region" description="Low complexity" evidence="1">
    <location>
        <begin position="564"/>
        <end position="584"/>
    </location>
</feature>
<organism evidence="2 3">
    <name type="scientific">Malassezia furfur</name>
    <name type="common">Pityriasis versicolor infection agent</name>
    <name type="synonym">Pityrosporum furfur</name>
    <dbReference type="NCBI Taxonomy" id="55194"/>
    <lineage>
        <taxon>Eukaryota</taxon>
        <taxon>Fungi</taxon>
        <taxon>Dikarya</taxon>
        <taxon>Basidiomycota</taxon>
        <taxon>Ustilaginomycotina</taxon>
        <taxon>Malasseziomycetes</taxon>
        <taxon>Malasseziales</taxon>
        <taxon>Malasseziaceae</taxon>
        <taxon>Malassezia</taxon>
    </lineage>
</organism>
<protein>
    <recommendedName>
        <fullName evidence="4">BZIP domain-containing protein</fullName>
    </recommendedName>
</protein>
<dbReference type="EMBL" id="CP046236">
    <property type="protein sequence ID" value="WFD48306.1"/>
    <property type="molecule type" value="Genomic_DNA"/>
</dbReference>
<name>A0ABY8ES29_MALFU</name>
<reference evidence="2 3" key="1">
    <citation type="journal article" date="2020" name="Elife">
        <title>Loss of centromere function drives karyotype evolution in closely related Malassezia species.</title>
        <authorList>
            <person name="Sankaranarayanan S.R."/>
            <person name="Ianiri G."/>
            <person name="Coelho M.A."/>
            <person name="Reza M.H."/>
            <person name="Thimmappa B.C."/>
            <person name="Ganguly P."/>
            <person name="Vadnala R.N."/>
            <person name="Sun S."/>
            <person name="Siddharthan R."/>
            <person name="Tellgren-Roth C."/>
            <person name="Dawson T.L."/>
            <person name="Heitman J."/>
            <person name="Sanyal K."/>
        </authorList>
    </citation>
    <scope>NUCLEOTIDE SEQUENCE [LARGE SCALE GENOMIC DNA]</scope>
    <source>
        <strain evidence="2">CBS14141</strain>
    </source>
</reference>
<evidence type="ECO:0000313" key="3">
    <source>
        <dbReference type="Proteomes" id="UP000818624"/>
    </source>
</evidence>
<dbReference type="CDD" id="cd14812">
    <property type="entry name" value="bZIP_u3"/>
    <property type="match status" value="1"/>
</dbReference>
<dbReference type="SUPFAM" id="SSF57959">
    <property type="entry name" value="Leucine zipper domain"/>
    <property type="match status" value="1"/>
</dbReference>
<evidence type="ECO:0000256" key="1">
    <source>
        <dbReference type="SAM" id="MobiDB-lite"/>
    </source>
</evidence>
<keyword evidence="3" id="KW-1185">Reference proteome</keyword>
<proteinExistence type="predicted"/>
<evidence type="ECO:0008006" key="4">
    <source>
        <dbReference type="Google" id="ProtNLM"/>
    </source>
</evidence>